<keyword evidence="13" id="KW-0408">Iron</keyword>
<evidence type="ECO:0000256" key="17">
    <source>
        <dbReference type="ARBA" id="ARBA00070616"/>
    </source>
</evidence>
<evidence type="ECO:0000256" key="15">
    <source>
        <dbReference type="ARBA" id="ARBA00023136"/>
    </source>
</evidence>
<comment type="caution">
    <text evidence="22">The sequence shown here is derived from an EMBL/GenBank/DDBJ whole genome shotgun (WGS) entry which is preliminary data.</text>
</comment>
<evidence type="ECO:0000259" key="19">
    <source>
        <dbReference type="PROSITE" id="PS50109"/>
    </source>
</evidence>
<dbReference type="PANTHER" id="PTHR43065:SF10">
    <property type="entry name" value="PEROXIDE STRESS-ACTIVATED HISTIDINE KINASE MAK3"/>
    <property type="match status" value="1"/>
</dbReference>
<dbReference type="GO" id="GO:0005524">
    <property type="term" value="F:ATP binding"/>
    <property type="evidence" value="ECO:0007669"/>
    <property type="project" value="UniProtKB-KW"/>
</dbReference>
<dbReference type="Pfam" id="PF13493">
    <property type="entry name" value="DUF4118"/>
    <property type="match status" value="1"/>
</dbReference>
<keyword evidence="8 18" id="KW-0812">Transmembrane</keyword>
<dbReference type="SUPFAM" id="SSF55874">
    <property type="entry name" value="ATPase domain of HSP90 chaperone/DNA topoisomerase II/histidine kinase"/>
    <property type="match status" value="1"/>
</dbReference>
<dbReference type="PANTHER" id="PTHR43065">
    <property type="entry name" value="SENSOR HISTIDINE KINASE"/>
    <property type="match status" value="1"/>
</dbReference>
<dbReference type="SMART" id="SM00388">
    <property type="entry name" value="HisKA"/>
    <property type="match status" value="1"/>
</dbReference>
<evidence type="ECO:0000256" key="14">
    <source>
        <dbReference type="ARBA" id="ARBA00023012"/>
    </source>
</evidence>
<dbReference type="InterPro" id="IPR003661">
    <property type="entry name" value="HisK_dim/P_dom"/>
</dbReference>
<dbReference type="Gene3D" id="1.10.287.130">
    <property type="match status" value="1"/>
</dbReference>
<dbReference type="InterPro" id="IPR025201">
    <property type="entry name" value="KdpD_TM"/>
</dbReference>
<organism evidence="22 23">
    <name type="scientific">Methyloceanibacter methanicus</name>
    <dbReference type="NCBI Taxonomy" id="1774968"/>
    <lineage>
        <taxon>Bacteria</taxon>
        <taxon>Pseudomonadati</taxon>
        <taxon>Pseudomonadota</taxon>
        <taxon>Alphaproteobacteria</taxon>
        <taxon>Hyphomicrobiales</taxon>
        <taxon>Hyphomicrobiaceae</taxon>
        <taxon>Methyloceanibacter</taxon>
    </lineage>
</organism>
<comment type="function">
    <text evidence="16">Putative oxygen sensor; modulates the activity of FixJ, a transcriptional activator of nitrogen fixation fixK gene. FixL probably acts as a kinase that phosphorylates FixJ.</text>
</comment>
<dbReference type="EMBL" id="LPWG01000014">
    <property type="protein sequence ID" value="ODR98140.1"/>
    <property type="molecule type" value="Genomic_DNA"/>
</dbReference>
<evidence type="ECO:0000256" key="3">
    <source>
        <dbReference type="ARBA" id="ARBA00004141"/>
    </source>
</evidence>
<dbReference type="GO" id="GO:0016020">
    <property type="term" value="C:membrane"/>
    <property type="evidence" value="ECO:0007669"/>
    <property type="project" value="UniProtKB-SubCell"/>
</dbReference>
<evidence type="ECO:0000259" key="21">
    <source>
        <dbReference type="PROSITE" id="PS50113"/>
    </source>
</evidence>
<evidence type="ECO:0000256" key="4">
    <source>
        <dbReference type="ARBA" id="ARBA00012438"/>
    </source>
</evidence>
<dbReference type="Gene3D" id="3.30.450.20">
    <property type="entry name" value="PAS domain"/>
    <property type="match status" value="1"/>
</dbReference>
<evidence type="ECO:0000256" key="6">
    <source>
        <dbReference type="ARBA" id="ARBA00022617"/>
    </source>
</evidence>
<feature type="domain" description="Histidine kinase" evidence="19">
    <location>
        <begin position="273"/>
        <end position="495"/>
    </location>
</feature>
<evidence type="ECO:0000313" key="23">
    <source>
        <dbReference type="Proteomes" id="UP000094501"/>
    </source>
</evidence>
<dbReference type="Proteomes" id="UP000094501">
    <property type="component" value="Unassembled WGS sequence"/>
</dbReference>
<keyword evidence="5" id="KW-0597">Phosphoprotein</keyword>
<gene>
    <name evidence="22" type="ORF">AUC68_10620</name>
</gene>
<dbReference type="PROSITE" id="PS50112">
    <property type="entry name" value="PAS"/>
    <property type="match status" value="1"/>
</dbReference>
<sequence length="500" mass="54343">MERLRRAILDPATSAVHYGVAVAAVVGMACLAWGLYPWLEGRASFLIFIPGLAIAAGFGGFGPGLLATLLSAAIGFALVPPSDVTLPALAEVGVFTGVGLGIAWLGELLRRTRLRSRRSAKAVRSREAHLRSILDTVPDATVVIDETGMIRSFSAAAERLFGHREVDVAGKNVAVLMPSPFREEHDAYISRYISTGEKRIIGFDRVVTGERKDGSTFPMKLEVAEMRSGEQRFFTGFIRDLTERQRTEKQLQDLQTELARLSRLTAMGEMASTLAHEVNQPLTAISNYLQGCNRLLESIEGDKVPMVREALAATTKQTLRAGEIIRQLRDFVTHHETARDPADINDLVEEASALALIGAPDEGVKPSFLFDTSLPDVKVVKVQVQQVLLNLMRNAIEAMEGCDPKVLLVSTARSSTDKNDAGEPMVQITVADTGSGISEEIADQLFQPFVTTKPNGMGVGLSISKRLVETHGGRLWVEPNPGGGTVFRFTLEPVRSEDRA</sequence>
<dbReference type="SUPFAM" id="SSF47384">
    <property type="entry name" value="Homodimeric domain of signal transducing histidine kinase"/>
    <property type="match status" value="1"/>
</dbReference>
<dbReference type="InterPro" id="IPR000014">
    <property type="entry name" value="PAS"/>
</dbReference>
<comment type="catalytic activity">
    <reaction evidence="1">
        <text>ATP + protein L-histidine = ADP + protein N-phospho-L-histidine.</text>
        <dbReference type="EC" id="2.7.13.3"/>
    </reaction>
</comment>
<dbReference type="PRINTS" id="PR00344">
    <property type="entry name" value="BCTRLSENSOR"/>
</dbReference>
<dbReference type="InterPro" id="IPR036890">
    <property type="entry name" value="HATPase_C_sf"/>
</dbReference>
<dbReference type="InterPro" id="IPR035965">
    <property type="entry name" value="PAS-like_dom_sf"/>
</dbReference>
<feature type="domain" description="PAC" evidence="21">
    <location>
        <begin position="194"/>
        <end position="253"/>
    </location>
</feature>
<dbReference type="InterPro" id="IPR038318">
    <property type="entry name" value="KdpD_sf"/>
</dbReference>
<feature type="domain" description="PAS" evidence="20">
    <location>
        <begin position="126"/>
        <end position="196"/>
    </location>
</feature>
<comment type="subcellular location">
    <subcellularLocation>
        <location evidence="3">Membrane</location>
        <topology evidence="3">Multi-pass membrane protein</topology>
    </subcellularLocation>
</comment>
<dbReference type="InterPro" id="IPR013767">
    <property type="entry name" value="PAS_fold"/>
</dbReference>
<keyword evidence="11" id="KW-0067">ATP-binding</keyword>
<keyword evidence="9" id="KW-0547">Nucleotide-binding</keyword>
<keyword evidence="12 18" id="KW-1133">Transmembrane helix</keyword>
<name>A0A1E3VX89_9HYPH</name>
<keyword evidence="7" id="KW-0808">Transferase</keyword>
<dbReference type="Pfam" id="PF00512">
    <property type="entry name" value="HisKA"/>
    <property type="match status" value="1"/>
</dbReference>
<dbReference type="Pfam" id="PF00989">
    <property type="entry name" value="PAS"/>
    <property type="match status" value="1"/>
</dbReference>
<evidence type="ECO:0000256" key="7">
    <source>
        <dbReference type="ARBA" id="ARBA00022679"/>
    </source>
</evidence>
<keyword evidence="15 18" id="KW-0472">Membrane</keyword>
<dbReference type="CDD" id="cd00130">
    <property type="entry name" value="PAS"/>
    <property type="match status" value="1"/>
</dbReference>
<dbReference type="InterPro" id="IPR004358">
    <property type="entry name" value="Sig_transdc_His_kin-like_C"/>
</dbReference>
<dbReference type="EC" id="2.7.13.3" evidence="4"/>
<dbReference type="PROSITE" id="PS51257">
    <property type="entry name" value="PROKAR_LIPOPROTEIN"/>
    <property type="match status" value="1"/>
</dbReference>
<dbReference type="CDD" id="cd00082">
    <property type="entry name" value="HisKA"/>
    <property type="match status" value="1"/>
</dbReference>
<dbReference type="InterPro" id="IPR000700">
    <property type="entry name" value="PAS-assoc_C"/>
</dbReference>
<dbReference type="PROSITE" id="PS50109">
    <property type="entry name" value="HIS_KIN"/>
    <property type="match status" value="1"/>
</dbReference>
<dbReference type="SMART" id="SM00091">
    <property type="entry name" value="PAS"/>
    <property type="match status" value="1"/>
</dbReference>
<evidence type="ECO:0000256" key="2">
    <source>
        <dbReference type="ARBA" id="ARBA00001971"/>
    </source>
</evidence>
<evidence type="ECO:0000259" key="20">
    <source>
        <dbReference type="PROSITE" id="PS50112"/>
    </source>
</evidence>
<evidence type="ECO:0000256" key="5">
    <source>
        <dbReference type="ARBA" id="ARBA00022553"/>
    </source>
</evidence>
<dbReference type="InterPro" id="IPR003594">
    <property type="entry name" value="HATPase_dom"/>
</dbReference>
<evidence type="ECO:0000256" key="9">
    <source>
        <dbReference type="ARBA" id="ARBA00022741"/>
    </source>
</evidence>
<dbReference type="InterPro" id="IPR005467">
    <property type="entry name" value="His_kinase_dom"/>
</dbReference>
<dbReference type="STRING" id="1774968.AUC68_10620"/>
<evidence type="ECO:0000256" key="8">
    <source>
        <dbReference type="ARBA" id="ARBA00022692"/>
    </source>
</evidence>
<proteinExistence type="predicted"/>
<evidence type="ECO:0000256" key="11">
    <source>
        <dbReference type="ARBA" id="ARBA00022840"/>
    </source>
</evidence>
<dbReference type="SUPFAM" id="SSF55785">
    <property type="entry name" value="PYP-like sensor domain (PAS domain)"/>
    <property type="match status" value="1"/>
</dbReference>
<comment type="cofactor">
    <cofactor evidence="2">
        <name>heme</name>
        <dbReference type="ChEBI" id="CHEBI:30413"/>
    </cofactor>
</comment>
<keyword evidence="6" id="KW-0349">Heme</keyword>
<dbReference type="SMART" id="SM00387">
    <property type="entry name" value="HATPase_c"/>
    <property type="match status" value="1"/>
</dbReference>
<protein>
    <recommendedName>
        <fullName evidence="17">Sensor protein FixL</fullName>
        <ecNumber evidence="4">2.7.13.3</ecNumber>
    </recommendedName>
</protein>
<dbReference type="GO" id="GO:0000155">
    <property type="term" value="F:phosphorelay sensor kinase activity"/>
    <property type="evidence" value="ECO:0007669"/>
    <property type="project" value="InterPro"/>
</dbReference>
<dbReference type="Gene3D" id="3.30.565.10">
    <property type="entry name" value="Histidine kinase-like ATPase, C-terminal domain"/>
    <property type="match status" value="1"/>
</dbReference>
<evidence type="ECO:0000256" key="16">
    <source>
        <dbReference type="ARBA" id="ARBA00059827"/>
    </source>
</evidence>
<evidence type="ECO:0000256" key="18">
    <source>
        <dbReference type="SAM" id="Phobius"/>
    </source>
</evidence>
<evidence type="ECO:0000256" key="10">
    <source>
        <dbReference type="ARBA" id="ARBA00022777"/>
    </source>
</evidence>
<dbReference type="GO" id="GO:0006355">
    <property type="term" value="P:regulation of DNA-templated transcription"/>
    <property type="evidence" value="ECO:0007669"/>
    <property type="project" value="InterPro"/>
</dbReference>
<evidence type="ECO:0000256" key="13">
    <source>
        <dbReference type="ARBA" id="ARBA00023004"/>
    </source>
</evidence>
<dbReference type="AlphaFoldDB" id="A0A1E3VX89"/>
<dbReference type="PROSITE" id="PS50113">
    <property type="entry name" value="PAC"/>
    <property type="match status" value="1"/>
</dbReference>
<dbReference type="NCBIfam" id="TIGR00229">
    <property type="entry name" value="sensory_box"/>
    <property type="match status" value="1"/>
</dbReference>
<dbReference type="Pfam" id="PF02518">
    <property type="entry name" value="HATPase_c"/>
    <property type="match status" value="1"/>
</dbReference>
<accession>A0A1E3VX89</accession>
<evidence type="ECO:0000256" key="12">
    <source>
        <dbReference type="ARBA" id="ARBA00022989"/>
    </source>
</evidence>
<feature type="transmembrane region" description="Helical" evidence="18">
    <location>
        <begin position="15"/>
        <end position="36"/>
    </location>
</feature>
<dbReference type="FunFam" id="3.30.450.20:FF:000060">
    <property type="entry name" value="Sensor protein FixL"/>
    <property type="match status" value="1"/>
</dbReference>
<keyword evidence="14" id="KW-0902">Two-component regulatory system</keyword>
<dbReference type="Gene3D" id="6.10.250.2580">
    <property type="match status" value="1"/>
</dbReference>
<feature type="transmembrane region" description="Helical" evidence="18">
    <location>
        <begin position="88"/>
        <end position="109"/>
    </location>
</feature>
<dbReference type="Gene3D" id="1.20.120.620">
    <property type="entry name" value="Backbone structure of the membrane domain of e. Coli histidine kinase receptor kdpd"/>
    <property type="match status" value="1"/>
</dbReference>
<keyword evidence="6" id="KW-0479">Metal-binding</keyword>
<keyword evidence="10 22" id="KW-0418">Kinase</keyword>
<feature type="transmembrane region" description="Helical" evidence="18">
    <location>
        <begin position="43"/>
        <end position="76"/>
    </location>
</feature>
<evidence type="ECO:0000256" key="1">
    <source>
        <dbReference type="ARBA" id="ARBA00000085"/>
    </source>
</evidence>
<dbReference type="InterPro" id="IPR036097">
    <property type="entry name" value="HisK_dim/P_sf"/>
</dbReference>
<evidence type="ECO:0000313" key="22">
    <source>
        <dbReference type="EMBL" id="ODR98140.1"/>
    </source>
</evidence>
<reference evidence="22 23" key="1">
    <citation type="journal article" date="2016" name="Environ. Microbiol.">
        <title>New Methyloceanibacter diversity from North Sea sediments includes methanotroph containing solely the soluble methane monooxygenase.</title>
        <authorList>
            <person name="Vekeman B."/>
            <person name="Kerckhof F.M."/>
            <person name="Cremers G."/>
            <person name="de Vos P."/>
            <person name="Vandamme P."/>
            <person name="Boon N."/>
            <person name="Op den Camp H.J."/>
            <person name="Heylen K."/>
        </authorList>
    </citation>
    <scope>NUCLEOTIDE SEQUENCE [LARGE SCALE GENOMIC DNA]</scope>
    <source>
        <strain evidence="22 23">R-67174</strain>
    </source>
</reference>
<keyword evidence="23" id="KW-1185">Reference proteome</keyword>